<dbReference type="GO" id="GO:0022625">
    <property type="term" value="C:cytosolic large ribosomal subunit"/>
    <property type="evidence" value="ECO:0007669"/>
    <property type="project" value="TreeGrafter"/>
</dbReference>
<dbReference type="NCBIfam" id="TIGR01066">
    <property type="entry name" value="rplM_bact"/>
    <property type="match status" value="1"/>
</dbReference>
<evidence type="ECO:0000256" key="4">
    <source>
        <dbReference type="HAMAP-Rule" id="MF_01366"/>
    </source>
</evidence>
<dbReference type="Pfam" id="PF00572">
    <property type="entry name" value="Ribosomal_L13"/>
    <property type="match status" value="1"/>
</dbReference>
<dbReference type="PIRSF" id="PIRSF002181">
    <property type="entry name" value="Ribosomal_L13"/>
    <property type="match status" value="1"/>
</dbReference>
<evidence type="ECO:0000313" key="6">
    <source>
        <dbReference type="Proteomes" id="UP000233417"/>
    </source>
</evidence>
<comment type="function">
    <text evidence="4">This protein is one of the early assembly proteins of the 50S ribosomal subunit, although it is not seen to bind rRNA by itself. It is important during the early stages of 50S assembly.</text>
</comment>
<reference evidence="5 6" key="1">
    <citation type="journal article" date="2017" name="ISME J.">
        <title>Potential for microbial H2 and metal transformations associated with novel bacteria and archaea in deep terrestrial subsurface sediments.</title>
        <authorList>
            <person name="Hernsdorf A.W."/>
            <person name="Amano Y."/>
            <person name="Miyakawa K."/>
            <person name="Ise K."/>
            <person name="Suzuki Y."/>
            <person name="Anantharaman K."/>
            <person name="Probst A."/>
            <person name="Burstein D."/>
            <person name="Thomas B.C."/>
            <person name="Banfield J.F."/>
        </authorList>
    </citation>
    <scope>NUCLEOTIDE SEQUENCE [LARGE SCALE GENOMIC DNA]</scope>
    <source>
        <strain evidence="5">HGW-Dojkabacteria-1</strain>
    </source>
</reference>
<dbReference type="HAMAP" id="MF_01366">
    <property type="entry name" value="Ribosomal_uL13"/>
    <property type="match status" value="1"/>
</dbReference>
<evidence type="ECO:0000256" key="2">
    <source>
        <dbReference type="ARBA" id="ARBA00022980"/>
    </source>
</evidence>
<proteinExistence type="inferred from homology"/>
<dbReference type="GO" id="GO:0017148">
    <property type="term" value="P:negative regulation of translation"/>
    <property type="evidence" value="ECO:0007669"/>
    <property type="project" value="TreeGrafter"/>
</dbReference>
<dbReference type="InterPro" id="IPR005823">
    <property type="entry name" value="Ribosomal_uL13_bac-type"/>
</dbReference>
<dbReference type="PANTHER" id="PTHR11545:SF2">
    <property type="entry name" value="LARGE RIBOSOMAL SUBUNIT PROTEIN UL13M"/>
    <property type="match status" value="1"/>
</dbReference>
<evidence type="ECO:0000313" key="5">
    <source>
        <dbReference type="EMBL" id="PKN02576.1"/>
    </source>
</evidence>
<comment type="caution">
    <text evidence="5">The sequence shown here is derived from an EMBL/GenBank/DDBJ whole genome shotgun (WGS) entry which is preliminary data.</text>
</comment>
<comment type="similarity">
    <text evidence="1 4">Belongs to the universal ribosomal protein uL13 family.</text>
</comment>
<comment type="subunit">
    <text evidence="4">Part of the 50S ribosomal subunit.</text>
</comment>
<dbReference type="InterPro" id="IPR036899">
    <property type="entry name" value="Ribosomal_uL13_sf"/>
</dbReference>
<sequence>MKYKTQWTKKEDIKREWYVIDAKDQILGRLATKIASLLIGKEKPEIVPNVDCGDYVVVINSDEIKLTRGKENRKMYYSYSGFPGGLSEIVFKDQMTKDSTKVMFDAVKNMLPKNKLRDSRMNRLFVYKNSEHKHQAQSPKEYKL</sequence>
<protein>
    <recommendedName>
        <fullName evidence="4">Large ribosomal subunit protein uL13</fullName>
    </recommendedName>
</protein>
<dbReference type="GO" id="GO:0006412">
    <property type="term" value="P:translation"/>
    <property type="evidence" value="ECO:0007669"/>
    <property type="project" value="UniProtKB-UniRule"/>
</dbReference>
<name>A0A2N2F350_9BACT</name>
<dbReference type="AlphaFoldDB" id="A0A2N2F350"/>
<dbReference type="InterPro" id="IPR005822">
    <property type="entry name" value="Ribosomal_uL13"/>
</dbReference>
<dbReference type="SUPFAM" id="SSF52161">
    <property type="entry name" value="Ribosomal protein L13"/>
    <property type="match status" value="1"/>
</dbReference>
<evidence type="ECO:0000256" key="1">
    <source>
        <dbReference type="ARBA" id="ARBA00006227"/>
    </source>
</evidence>
<evidence type="ECO:0000256" key="3">
    <source>
        <dbReference type="ARBA" id="ARBA00023274"/>
    </source>
</evidence>
<gene>
    <name evidence="4" type="primary">rplM</name>
    <name evidence="5" type="ORF">CVU76_00860</name>
</gene>
<organism evidence="5 6">
    <name type="scientific">Candidatus Dojkabacteria bacterium HGW-Dojkabacteria-1</name>
    <dbReference type="NCBI Taxonomy" id="2013761"/>
    <lineage>
        <taxon>Bacteria</taxon>
        <taxon>Candidatus Dojkabacteria</taxon>
    </lineage>
</organism>
<keyword evidence="2 4" id="KW-0689">Ribosomal protein</keyword>
<accession>A0A2N2F350</accession>
<dbReference type="Gene3D" id="3.90.1180.10">
    <property type="entry name" value="Ribosomal protein L13"/>
    <property type="match status" value="1"/>
</dbReference>
<dbReference type="CDD" id="cd00392">
    <property type="entry name" value="Ribosomal_L13"/>
    <property type="match status" value="1"/>
</dbReference>
<dbReference type="GO" id="GO:0003729">
    <property type="term" value="F:mRNA binding"/>
    <property type="evidence" value="ECO:0007669"/>
    <property type="project" value="TreeGrafter"/>
</dbReference>
<dbReference type="EMBL" id="PHAO01000001">
    <property type="protein sequence ID" value="PKN02576.1"/>
    <property type="molecule type" value="Genomic_DNA"/>
</dbReference>
<dbReference type="Proteomes" id="UP000233417">
    <property type="component" value="Unassembled WGS sequence"/>
</dbReference>
<dbReference type="PANTHER" id="PTHR11545">
    <property type="entry name" value="RIBOSOMAL PROTEIN L13"/>
    <property type="match status" value="1"/>
</dbReference>
<dbReference type="GO" id="GO:0003735">
    <property type="term" value="F:structural constituent of ribosome"/>
    <property type="evidence" value="ECO:0007669"/>
    <property type="project" value="InterPro"/>
</dbReference>
<keyword evidence="3 4" id="KW-0687">Ribonucleoprotein</keyword>